<proteinExistence type="predicted"/>
<dbReference type="Pfam" id="PF17920">
    <property type="entry name" value="TetR_C_16"/>
    <property type="match status" value="1"/>
</dbReference>
<evidence type="ECO:0000256" key="2">
    <source>
        <dbReference type="PROSITE-ProRule" id="PRU00335"/>
    </source>
</evidence>
<dbReference type="Gene3D" id="1.10.10.60">
    <property type="entry name" value="Homeodomain-like"/>
    <property type="match status" value="1"/>
</dbReference>
<keyword evidence="5" id="KW-1185">Reference proteome</keyword>
<protein>
    <submittedName>
        <fullName evidence="4">TetR family transcriptional regulator</fullName>
    </submittedName>
</protein>
<dbReference type="PROSITE" id="PS50977">
    <property type="entry name" value="HTH_TETR_2"/>
    <property type="match status" value="1"/>
</dbReference>
<name>A0A6M8B027_9ACTO</name>
<dbReference type="InterPro" id="IPR009057">
    <property type="entry name" value="Homeodomain-like_sf"/>
</dbReference>
<dbReference type="EMBL" id="CP053642">
    <property type="protein sequence ID" value="QKD79588.1"/>
    <property type="molecule type" value="Genomic_DNA"/>
</dbReference>
<dbReference type="SUPFAM" id="SSF48498">
    <property type="entry name" value="Tetracyclin repressor-like, C-terminal domain"/>
    <property type="match status" value="1"/>
</dbReference>
<evidence type="ECO:0000259" key="3">
    <source>
        <dbReference type="PROSITE" id="PS50977"/>
    </source>
</evidence>
<dbReference type="InterPro" id="IPR036271">
    <property type="entry name" value="Tet_transcr_reg_TetR-rel_C_sf"/>
</dbReference>
<keyword evidence="1 2" id="KW-0238">DNA-binding</keyword>
<feature type="domain" description="HTH tetR-type" evidence="3">
    <location>
        <begin position="12"/>
        <end position="71"/>
    </location>
</feature>
<evidence type="ECO:0000313" key="4">
    <source>
        <dbReference type="EMBL" id="QKD79588.1"/>
    </source>
</evidence>
<dbReference type="KEGG" id="amam:HPC72_04375"/>
<dbReference type="PANTHER" id="PTHR30055:SF235">
    <property type="entry name" value="TRANSCRIPTIONAL REGULATORY PROTEIN"/>
    <property type="match status" value="1"/>
</dbReference>
<dbReference type="Pfam" id="PF00440">
    <property type="entry name" value="TetR_N"/>
    <property type="match status" value="1"/>
</dbReference>
<sequence>MTPRGRRPAGSPDAREAILAAARAAFARDGYRASLRGVARDAGVDPALVHHYFRDRAELFAEAVVASAAGTGAVGISERAQAISRLAPEELGEGIVRSFVGLWDGLGGDRFSALIRAAMSDDESLAPFRDFIATGILGSIMDKLAPDRPELRGQLIASQLIGFGVTRWMARLDQAASLGIEEAVALIAPTIQRYATGDLPSSAA</sequence>
<dbReference type="PRINTS" id="PR00455">
    <property type="entry name" value="HTHTETR"/>
</dbReference>
<accession>A0A6M8B027</accession>
<dbReference type="GO" id="GO:0003700">
    <property type="term" value="F:DNA-binding transcription factor activity"/>
    <property type="evidence" value="ECO:0007669"/>
    <property type="project" value="TreeGrafter"/>
</dbReference>
<dbReference type="Gene3D" id="1.10.357.10">
    <property type="entry name" value="Tetracycline Repressor, domain 2"/>
    <property type="match status" value="1"/>
</dbReference>
<feature type="DNA-binding region" description="H-T-H motif" evidence="2">
    <location>
        <begin position="34"/>
        <end position="53"/>
    </location>
</feature>
<reference evidence="4 5" key="1">
    <citation type="submission" date="2020-05" db="EMBL/GenBank/DDBJ databases">
        <title>Actinomyces sp. zg-325.</title>
        <authorList>
            <person name="Yang C."/>
        </authorList>
    </citation>
    <scope>NUCLEOTIDE SEQUENCE [LARGE SCALE GENOMIC DNA]</scope>
    <source>
        <strain evidence="5">zg-325</strain>
    </source>
</reference>
<dbReference type="GO" id="GO:0000976">
    <property type="term" value="F:transcription cis-regulatory region binding"/>
    <property type="evidence" value="ECO:0007669"/>
    <property type="project" value="TreeGrafter"/>
</dbReference>
<evidence type="ECO:0000313" key="5">
    <source>
        <dbReference type="Proteomes" id="UP000504752"/>
    </source>
</evidence>
<dbReference type="RefSeq" id="WP_159523560.1">
    <property type="nucleotide sequence ID" value="NZ_CP053642.1"/>
</dbReference>
<dbReference type="InterPro" id="IPR041678">
    <property type="entry name" value="TetR_C_16"/>
</dbReference>
<dbReference type="PANTHER" id="PTHR30055">
    <property type="entry name" value="HTH-TYPE TRANSCRIPTIONAL REGULATOR RUTR"/>
    <property type="match status" value="1"/>
</dbReference>
<dbReference type="InterPro" id="IPR001647">
    <property type="entry name" value="HTH_TetR"/>
</dbReference>
<gene>
    <name evidence="4" type="ORF">HPC72_04375</name>
</gene>
<dbReference type="Proteomes" id="UP000504752">
    <property type="component" value="Chromosome"/>
</dbReference>
<organism evidence="4 5">
    <name type="scientific">Actinomyces marmotae</name>
    <dbReference type="NCBI Taxonomy" id="2737173"/>
    <lineage>
        <taxon>Bacteria</taxon>
        <taxon>Bacillati</taxon>
        <taxon>Actinomycetota</taxon>
        <taxon>Actinomycetes</taxon>
        <taxon>Actinomycetales</taxon>
        <taxon>Actinomycetaceae</taxon>
        <taxon>Actinomyces</taxon>
    </lineage>
</organism>
<dbReference type="InterPro" id="IPR050109">
    <property type="entry name" value="HTH-type_TetR-like_transc_reg"/>
</dbReference>
<dbReference type="AlphaFoldDB" id="A0A6M8B027"/>
<dbReference type="SUPFAM" id="SSF46689">
    <property type="entry name" value="Homeodomain-like"/>
    <property type="match status" value="1"/>
</dbReference>
<evidence type="ECO:0000256" key="1">
    <source>
        <dbReference type="ARBA" id="ARBA00023125"/>
    </source>
</evidence>